<dbReference type="SUPFAM" id="SSF53807">
    <property type="entry name" value="Helical backbone' metal receptor"/>
    <property type="match status" value="1"/>
</dbReference>
<evidence type="ECO:0000313" key="6">
    <source>
        <dbReference type="EMBL" id="MDV6231398.1"/>
    </source>
</evidence>
<dbReference type="Pfam" id="PF01497">
    <property type="entry name" value="Peripla_BP_2"/>
    <property type="match status" value="1"/>
</dbReference>
<dbReference type="InterPro" id="IPR051313">
    <property type="entry name" value="Bact_iron-sidero_bind"/>
</dbReference>
<dbReference type="PROSITE" id="PS50983">
    <property type="entry name" value="FE_B12_PBP"/>
    <property type="match status" value="1"/>
</dbReference>
<accession>A0ABU4AYR9</accession>
<feature type="domain" description="Fe/B12 periplasmic-binding" evidence="5">
    <location>
        <begin position="84"/>
        <end position="352"/>
    </location>
</feature>
<dbReference type="EMBL" id="JAWLKE010000004">
    <property type="protein sequence ID" value="MDV6231398.1"/>
    <property type="molecule type" value="Genomic_DNA"/>
</dbReference>
<organism evidence="6 7">
    <name type="scientific">Rhodococcus cercidiphylli</name>
    <dbReference type="NCBI Taxonomy" id="489916"/>
    <lineage>
        <taxon>Bacteria</taxon>
        <taxon>Bacillati</taxon>
        <taxon>Actinomycetota</taxon>
        <taxon>Actinomycetes</taxon>
        <taxon>Mycobacteriales</taxon>
        <taxon>Nocardiaceae</taxon>
        <taxon>Rhodococcus</taxon>
    </lineage>
</organism>
<dbReference type="Gene3D" id="3.40.50.1980">
    <property type="entry name" value="Nitrogenase molybdenum iron protein domain"/>
    <property type="match status" value="2"/>
</dbReference>
<keyword evidence="7" id="KW-1185">Reference proteome</keyword>
<comment type="caution">
    <text evidence="6">The sequence shown here is derived from an EMBL/GenBank/DDBJ whole genome shotgun (WGS) entry which is preliminary data.</text>
</comment>
<sequence length="352" mass="36830">MTAPARELAAAFALGAHRSEATIIEAATRREFLIGSVALAALIVGCGSGEEQATGDGTAGDGYPRTIVDDAGESVVIDRRPQRVACVANLWDLDTVLALGVVPVQFGVREGFAEMIGAPNRSWEWHENALAELGGTSERISLGESIDTERIAAAEPDLIIGDDGVADSRSQLESLAPVVQIASFDWRANLEMIGDALDRRDRADELIAETDARMSAALEGLDVGGATVGLIAAYDTSMFYGLGHESIPAVDLFRRAGFTTVAALSDGATADAPRPEFSAENADVLADADVLVVFDFGSAGIVETGLFTSLPSVAAGRVVVLEQGEVAQGFSTLSPLNLDLCIDVVRRAAELL</sequence>
<comment type="subcellular location">
    <subcellularLocation>
        <location evidence="1">Cell envelope</location>
    </subcellularLocation>
</comment>
<dbReference type="PANTHER" id="PTHR30532:SF24">
    <property type="entry name" value="FERRIC ENTEROBACTIN-BINDING PERIPLASMIC PROTEIN FEPB"/>
    <property type="match status" value="1"/>
</dbReference>
<protein>
    <submittedName>
        <fullName evidence="6">ABC transporter substrate-binding protein</fullName>
    </submittedName>
</protein>
<keyword evidence="4" id="KW-0732">Signal</keyword>
<evidence type="ECO:0000256" key="3">
    <source>
        <dbReference type="ARBA" id="ARBA00022448"/>
    </source>
</evidence>
<evidence type="ECO:0000256" key="2">
    <source>
        <dbReference type="ARBA" id="ARBA00008814"/>
    </source>
</evidence>
<evidence type="ECO:0000256" key="1">
    <source>
        <dbReference type="ARBA" id="ARBA00004196"/>
    </source>
</evidence>
<gene>
    <name evidence="6" type="ORF">R3P95_12630</name>
</gene>
<dbReference type="PANTHER" id="PTHR30532">
    <property type="entry name" value="IRON III DICITRATE-BINDING PERIPLASMIC PROTEIN"/>
    <property type="match status" value="1"/>
</dbReference>
<evidence type="ECO:0000313" key="7">
    <source>
        <dbReference type="Proteomes" id="UP001185899"/>
    </source>
</evidence>
<comment type="similarity">
    <text evidence="2">Belongs to the bacterial solute-binding protein 8 family.</text>
</comment>
<dbReference type="Proteomes" id="UP001185899">
    <property type="component" value="Unassembled WGS sequence"/>
</dbReference>
<dbReference type="RefSeq" id="WP_317548488.1">
    <property type="nucleotide sequence ID" value="NZ_JAWLKE010000004.1"/>
</dbReference>
<name>A0ABU4AYR9_9NOCA</name>
<reference evidence="6 7" key="1">
    <citation type="submission" date="2023-10" db="EMBL/GenBank/DDBJ databases">
        <title>Development of a sustainable strategy for remediation of hydrocarbon-contaminated territories based on the waste exchange concept.</title>
        <authorList>
            <person name="Krivoruchko A."/>
        </authorList>
    </citation>
    <scope>NUCLEOTIDE SEQUENCE [LARGE SCALE GENOMIC DNA]</scope>
    <source>
        <strain evidence="6 7">IEGM 1322</strain>
    </source>
</reference>
<proteinExistence type="inferred from homology"/>
<evidence type="ECO:0000256" key="4">
    <source>
        <dbReference type="ARBA" id="ARBA00022729"/>
    </source>
</evidence>
<evidence type="ECO:0000259" key="5">
    <source>
        <dbReference type="PROSITE" id="PS50983"/>
    </source>
</evidence>
<dbReference type="InterPro" id="IPR002491">
    <property type="entry name" value="ABC_transptr_periplasmic_BD"/>
</dbReference>
<keyword evidence="3" id="KW-0813">Transport</keyword>